<proteinExistence type="predicted"/>
<name>A0ABN8N421_9CNID</name>
<accession>A0ABN8N421</accession>
<comment type="caution">
    <text evidence="1">The sequence shown here is derived from an EMBL/GenBank/DDBJ whole genome shotgun (WGS) entry which is preliminary data.</text>
</comment>
<protein>
    <submittedName>
        <fullName evidence="1">Uncharacterized protein</fullName>
    </submittedName>
</protein>
<organism evidence="1 2">
    <name type="scientific">Porites evermanni</name>
    <dbReference type="NCBI Taxonomy" id="104178"/>
    <lineage>
        <taxon>Eukaryota</taxon>
        <taxon>Metazoa</taxon>
        <taxon>Cnidaria</taxon>
        <taxon>Anthozoa</taxon>
        <taxon>Hexacorallia</taxon>
        <taxon>Scleractinia</taxon>
        <taxon>Fungiina</taxon>
        <taxon>Poritidae</taxon>
        <taxon>Porites</taxon>
    </lineage>
</organism>
<evidence type="ECO:0000313" key="1">
    <source>
        <dbReference type="EMBL" id="CAH3039428.1"/>
    </source>
</evidence>
<keyword evidence="2" id="KW-1185">Reference proteome</keyword>
<dbReference type="Proteomes" id="UP001159427">
    <property type="component" value="Unassembled WGS sequence"/>
</dbReference>
<gene>
    <name evidence="1" type="ORF">PEVE_00039962</name>
</gene>
<sequence length="103" mass="11916">MDRTAFRVNWDLCILCRGENKNDKLVSSVNCTRRDTNNLPKFTYVGQLPIQVPLYLDEGKGIKEMLRPHKASWHKSSFHLAQMQQCKADQCSKEEAYRGQSVL</sequence>
<dbReference type="EMBL" id="CALNXI010000717">
    <property type="protein sequence ID" value="CAH3039428.1"/>
    <property type="molecule type" value="Genomic_DNA"/>
</dbReference>
<evidence type="ECO:0000313" key="2">
    <source>
        <dbReference type="Proteomes" id="UP001159427"/>
    </source>
</evidence>
<reference evidence="1 2" key="1">
    <citation type="submission" date="2022-05" db="EMBL/GenBank/DDBJ databases">
        <authorList>
            <consortium name="Genoscope - CEA"/>
            <person name="William W."/>
        </authorList>
    </citation>
    <scope>NUCLEOTIDE SEQUENCE [LARGE SCALE GENOMIC DNA]</scope>
</reference>